<feature type="non-terminal residue" evidence="2">
    <location>
        <position position="1"/>
    </location>
</feature>
<dbReference type="RefSeq" id="WP_211316728.1">
    <property type="nucleotide sequence ID" value="NZ_PIOC01000013.1"/>
</dbReference>
<keyword evidence="1" id="KW-0472">Membrane</keyword>
<dbReference type="AlphaFoldDB" id="A0A3D8PV62"/>
<keyword evidence="1" id="KW-1133">Transmembrane helix</keyword>
<feature type="transmembrane region" description="Helical" evidence="1">
    <location>
        <begin position="6"/>
        <end position="28"/>
    </location>
</feature>
<gene>
    <name evidence="2" type="ORF">CWR48_08080</name>
</gene>
<proteinExistence type="predicted"/>
<name>A0A3D8PV62_9BACI</name>
<evidence type="ECO:0000256" key="1">
    <source>
        <dbReference type="SAM" id="Phobius"/>
    </source>
</evidence>
<evidence type="ECO:0000313" key="2">
    <source>
        <dbReference type="EMBL" id="RDW19447.1"/>
    </source>
</evidence>
<protein>
    <submittedName>
        <fullName evidence="2">Uncharacterized protein</fullName>
    </submittedName>
</protein>
<reference evidence="3" key="1">
    <citation type="submission" date="2017-11" db="EMBL/GenBank/DDBJ databases">
        <authorList>
            <person name="Zhu W."/>
        </authorList>
    </citation>
    <scope>NUCLEOTIDE SEQUENCE [LARGE SCALE GENOMIC DNA]</scope>
    <source>
        <strain evidence="3">CAU 1183</strain>
    </source>
</reference>
<keyword evidence="1" id="KW-0812">Transmembrane</keyword>
<sequence length="88" mass="10129">PAVESVSAIINIFILCGEALIFALHGWLTGQVSEINLSDRTSGFIYRKDTTLKIGHHNFMISRTNLRVNVKNEKNKNNYIIRIIEFYF</sequence>
<accession>A0A3D8PV62</accession>
<keyword evidence="3" id="KW-1185">Reference proteome</keyword>
<evidence type="ECO:0000313" key="3">
    <source>
        <dbReference type="Proteomes" id="UP000257143"/>
    </source>
</evidence>
<dbReference type="Proteomes" id="UP000257143">
    <property type="component" value="Unassembled WGS sequence"/>
</dbReference>
<comment type="caution">
    <text evidence="2">The sequence shown here is derived from an EMBL/GenBank/DDBJ whole genome shotgun (WGS) entry which is preliminary data.</text>
</comment>
<dbReference type="EMBL" id="PIOC01000013">
    <property type="protein sequence ID" value="RDW19447.1"/>
    <property type="molecule type" value="Genomic_DNA"/>
</dbReference>
<organism evidence="2 3">
    <name type="scientific">Oceanobacillus arenosus</name>
    <dbReference type="NCBI Taxonomy" id="1229153"/>
    <lineage>
        <taxon>Bacteria</taxon>
        <taxon>Bacillati</taxon>
        <taxon>Bacillota</taxon>
        <taxon>Bacilli</taxon>
        <taxon>Bacillales</taxon>
        <taxon>Bacillaceae</taxon>
        <taxon>Oceanobacillus</taxon>
    </lineage>
</organism>